<comment type="caution">
    <text evidence="2">The sequence shown here is derived from an EMBL/GenBank/DDBJ whole genome shotgun (WGS) entry which is preliminary data.</text>
</comment>
<name>A0A1C2J6C9_ACITH</name>
<dbReference type="EMBL" id="LWSA01000285">
    <property type="protein sequence ID" value="OCX68694.1"/>
    <property type="molecule type" value="Genomic_DNA"/>
</dbReference>
<organism evidence="2 3">
    <name type="scientific">Acidithiobacillus thiooxidans</name>
    <name type="common">Thiobacillus thiooxidans</name>
    <dbReference type="NCBI Taxonomy" id="930"/>
    <lineage>
        <taxon>Bacteria</taxon>
        <taxon>Pseudomonadati</taxon>
        <taxon>Pseudomonadota</taxon>
        <taxon>Acidithiobacillia</taxon>
        <taxon>Acidithiobacillales</taxon>
        <taxon>Acidithiobacillaceae</taxon>
        <taxon>Acidithiobacillus</taxon>
    </lineage>
</organism>
<evidence type="ECO:0008006" key="4">
    <source>
        <dbReference type="Google" id="ProtNLM"/>
    </source>
</evidence>
<protein>
    <recommendedName>
        <fullName evidence="4">Type IV conjugative transfer system protein TraL</fullName>
    </recommendedName>
</protein>
<evidence type="ECO:0000313" key="3">
    <source>
        <dbReference type="Proteomes" id="UP000094893"/>
    </source>
</evidence>
<dbReference type="RefSeq" id="WP_024892371.1">
    <property type="nucleotide sequence ID" value="NZ_LWRZ01000257.1"/>
</dbReference>
<dbReference type="Proteomes" id="UP000094893">
    <property type="component" value="Unassembled WGS sequence"/>
</dbReference>
<evidence type="ECO:0000256" key="1">
    <source>
        <dbReference type="SAM" id="Phobius"/>
    </source>
</evidence>
<dbReference type="GO" id="GO:0019867">
    <property type="term" value="C:outer membrane"/>
    <property type="evidence" value="ECO:0007669"/>
    <property type="project" value="InterPro"/>
</dbReference>
<dbReference type="AlphaFoldDB" id="A0A1C2J6C9"/>
<sequence length="97" mass="10834">MSATLHRTVKDLDKPTPVLFWEPVEFTIAVSMVGFGLLFNMWVIGMLAGAAVLVGANKLRRGAKPGAVQHFLWSTGLQLDPPLKRYFPPSWANDFYE</sequence>
<evidence type="ECO:0000313" key="2">
    <source>
        <dbReference type="EMBL" id="OCX68694.1"/>
    </source>
</evidence>
<dbReference type="NCBIfam" id="TIGR02762">
    <property type="entry name" value="TraL_TIGR"/>
    <property type="match status" value="1"/>
</dbReference>
<feature type="transmembrane region" description="Helical" evidence="1">
    <location>
        <begin position="26"/>
        <end position="54"/>
    </location>
</feature>
<proteinExistence type="predicted"/>
<gene>
    <name evidence="2" type="ORF">A6P07_17720</name>
</gene>
<dbReference type="Pfam" id="PF07178">
    <property type="entry name" value="TraL"/>
    <property type="match status" value="1"/>
</dbReference>
<accession>A0A1C2J6C9</accession>
<keyword evidence="1" id="KW-0812">Transmembrane</keyword>
<dbReference type="InterPro" id="IPR009838">
    <property type="entry name" value="T4SS_TraL"/>
</dbReference>
<keyword evidence="1" id="KW-0472">Membrane</keyword>
<keyword evidence="1" id="KW-1133">Transmembrane helix</keyword>
<reference evidence="2 3" key="1">
    <citation type="journal article" date="2016" name="Int. J. Mol. Sci.">
        <title>Comparative genomics of the extreme acidophile Acidithiobacillus thiooxidans reveals intraspecific divergence and niche adaptation.</title>
        <authorList>
            <person name="Zhang X."/>
            <person name="Feng X."/>
            <person name="Tao J."/>
            <person name="Ma L."/>
            <person name="Xiao Y."/>
            <person name="Liang Y."/>
            <person name="Liu X."/>
            <person name="Yin H."/>
        </authorList>
    </citation>
    <scope>NUCLEOTIDE SEQUENCE [LARGE SCALE GENOMIC DNA]</scope>
    <source>
        <strain evidence="2 3">A02</strain>
    </source>
</reference>